<dbReference type="InterPro" id="IPR003451">
    <property type="entry name" value="LytB/IspH"/>
</dbReference>
<gene>
    <name evidence="5 6" type="primary">ispH</name>
    <name evidence="6" type="ORF">O0235_11085</name>
</gene>
<keyword evidence="4 5" id="KW-0411">Iron-sulfur</keyword>
<dbReference type="Gene3D" id="3.40.50.11270">
    <property type="match status" value="1"/>
</dbReference>
<dbReference type="CDD" id="cd13944">
    <property type="entry name" value="lytB_ispH"/>
    <property type="match status" value="1"/>
</dbReference>
<feature type="binding site" evidence="5">
    <location>
        <position position="290"/>
    </location>
    <ligand>
        <name>isopentenyl diphosphate</name>
        <dbReference type="ChEBI" id="CHEBI:128769"/>
    </ligand>
</feature>
<protein>
    <recommendedName>
        <fullName evidence="5">4-hydroxy-3-methylbut-2-enyl diphosphate reductase</fullName>
        <shortName evidence="5">HMBPP reductase</shortName>
        <ecNumber evidence="5">1.17.7.4</ecNumber>
    </recommendedName>
</protein>
<feature type="binding site" evidence="5">
    <location>
        <position position="135"/>
    </location>
    <ligand>
        <name>dimethylallyl diphosphate</name>
        <dbReference type="ChEBI" id="CHEBI:57623"/>
    </ligand>
</feature>
<feature type="binding site" evidence="5">
    <location>
        <position position="135"/>
    </location>
    <ligand>
        <name>isopentenyl diphosphate</name>
        <dbReference type="ChEBI" id="CHEBI:128769"/>
    </ligand>
</feature>
<feature type="binding site" evidence="5">
    <location>
        <position position="248"/>
    </location>
    <ligand>
        <name>dimethylallyl diphosphate</name>
        <dbReference type="ChEBI" id="CHEBI:57623"/>
    </ligand>
</feature>
<feature type="binding site" evidence="5">
    <location>
        <position position="290"/>
    </location>
    <ligand>
        <name>dimethylallyl diphosphate</name>
        <dbReference type="ChEBI" id="CHEBI:57623"/>
    </ligand>
</feature>
<feature type="binding site" evidence="5">
    <location>
        <position position="85"/>
    </location>
    <ligand>
        <name>isopentenyl diphosphate</name>
        <dbReference type="ChEBI" id="CHEBI:128769"/>
    </ligand>
</feature>
<evidence type="ECO:0000256" key="2">
    <source>
        <dbReference type="ARBA" id="ARBA00022723"/>
    </source>
</evidence>
<comment type="pathway">
    <text evidence="5">Isoprenoid biosynthesis; isopentenyl diphosphate biosynthesis via DXP pathway; isopentenyl diphosphate from 1-deoxy-D-xylulose 5-phosphate: step 6/6.</text>
</comment>
<dbReference type="EC" id="1.17.7.4" evidence="5"/>
<feature type="binding site" evidence="5">
    <location>
        <position position="41"/>
    </location>
    <ligand>
        <name>dimethylallyl diphosphate</name>
        <dbReference type="ChEBI" id="CHEBI:57623"/>
    </ligand>
</feature>
<comment type="function">
    <text evidence="5">Catalyzes the conversion of 1-hydroxy-2-methyl-2-(E)-butenyl 4-diphosphate (HMBPP) into a mixture of isopentenyl diphosphate (IPP) and dimethylallyl diphosphate (DMAPP). Acts in the terminal step of the DOXP/MEP pathway for isoprenoid precursor biosynthesis.</text>
</comment>
<keyword evidence="7" id="KW-1185">Reference proteome</keyword>
<feature type="binding site" evidence="5">
    <location>
        <position position="41"/>
    </location>
    <ligand>
        <name>(2E)-4-hydroxy-3-methylbut-2-enyl diphosphate</name>
        <dbReference type="ChEBI" id="CHEBI:128753"/>
    </ligand>
</feature>
<comment type="similarity">
    <text evidence="5">Belongs to the IspH family.</text>
</comment>
<keyword evidence="3 5" id="KW-0408">Iron</keyword>
<feature type="binding site" evidence="5">
    <location>
        <position position="246"/>
    </location>
    <ligand>
        <name>isopentenyl diphosphate</name>
        <dbReference type="ChEBI" id="CHEBI:128769"/>
    </ligand>
</feature>
<proteinExistence type="inferred from homology"/>
<dbReference type="NCBIfam" id="TIGR00216">
    <property type="entry name" value="ispH_lytB"/>
    <property type="match status" value="1"/>
</dbReference>
<feature type="binding site" evidence="5">
    <location>
        <position position="85"/>
    </location>
    <ligand>
        <name>dimethylallyl diphosphate</name>
        <dbReference type="ChEBI" id="CHEBI:57623"/>
    </ligand>
</feature>
<dbReference type="RefSeq" id="WP_270055849.1">
    <property type="nucleotide sequence ID" value="NZ_CP115149.1"/>
</dbReference>
<feature type="binding site" evidence="5">
    <location>
        <position position="186"/>
    </location>
    <ligand>
        <name>(2E)-4-hydroxy-3-methylbut-2-enyl diphosphate</name>
        <dbReference type="ChEBI" id="CHEBI:128753"/>
    </ligand>
</feature>
<reference evidence="6 7" key="1">
    <citation type="journal article" date="2023" name="ISME J.">
        <title>Thermophilic Dehalococcoidia with unusual traits shed light on an unexpected past.</title>
        <authorList>
            <person name="Palmer M."/>
            <person name="Covington J.K."/>
            <person name="Zhou E.M."/>
            <person name="Thomas S.C."/>
            <person name="Habib N."/>
            <person name="Seymour C.O."/>
            <person name="Lai D."/>
            <person name="Johnston J."/>
            <person name="Hashimi A."/>
            <person name="Jiao J.Y."/>
            <person name="Muok A.R."/>
            <person name="Liu L."/>
            <person name="Xian W.D."/>
            <person name="Zhi X.Y."/>
            <person name="Li M.M."/>
            <person name="Silva L.P."/>
            <person name="Bowen B.P."/>
            <person name="Louie K."/>
            <person name="Briegel A."/>
            <person name="Pett-Ridge J."/>
            <person name="Weber P.K."/>
            <person name="Tocheva E.I."/>
            <person name="Woyke T."/>
            <person name="Northen T.R."/>
            <person name="Mayali X."/>
            <person name="Li W.J."/>
            <person name="Hedlund B.P."/>
        </authorList>
    </citation>
    <scope>NUCLEOTIDE SEQUENCE [LARGE SCALE GENOMIC DNA]</scope>
    <source>
        <strain evidence="6 7">YIM 72310</strain>
    </source>
</reference>
<dbReference type="GO" id="GO:0051745">
    <property type="term" value="F:4-hydroxy-3-methylbut-2-enyl diphosphate reductase activity"/>
    <property type="evidence" value="ECO:0007669"/>
    <property type="project" value="UniProtKB-EC"/>
</dbReference>
<dbReference type="Pfam" id="PF02401">
    <property type="entry name" value="LYTB"/>
    <property type="match status" value="1"/>
</dbReference>
<keyword evidence="5" id="KW-0414">Isoprene biosynthesis</keyword>
<feature type="binding site" evidence="5">
    <location>
        <position position="135"/>
    </location>
    <ligand>
        <name>(2E)-4-hydroxy-3-methylbut-2-enyl diphosphate</name>
        <dbReference type="ChEBI" id="CHEBI:128753"/>
    </ligand>
</feature>
<comment type="caution">
    <text evidence="5">Lacks conserved residue(s) required for the propagation of feature annotation.</text>
</comment>
<feature type="binding site" evidence="5">
    <location>
        <position position="290"/>
    </location>
    <ligand>
        <name>(2E)-4-hydroxy-3-methylbut-2-enyl diphosphate</name>
        <dbReference type="ChEBI" id="CHEBI:128753"/>
    </ligand>
</feature>
<dbReference type="Gene3D" id="3.40.1010.20">
    <property type="entry name" value="4-hydroxy-3-methylbut-2-enyl diphosphate reductase, catalytic domain"/>
    <property type="match status" value="2"/>
</dbReference>
<evidence type="ECO:0000256" key="1">
    <source>
        <dbReference type="ARBA" id="ARBA00022485"/>
    </source>
</evidence>
<feature type="binding site" evidence="5">
    <location>
        <position position="246"/>
    </location>
    <ligand>
        <name>dimethylallyl diphosphate</name>
        <dbReference type="ChEBI" id="CHEBI:57623"/>
    </ligand>
</feature>
<feature type="binding site" evidence="5">
    <location>
        <position position="248"/>
    </location>
    <ligand>
        <name>isopentenyl diphosphate</name>
        <dbReference type="ChEBI" id="CHEBI:128769"/>
    </ligand>
</feature>
<feature type="binding site" evidence="5">
    <location>
        <position position="107"/>
    </location>
    <ligand>
        <name>[4Fe-4S] cluster</name>
        <dbReference type="ChEBI" id="CHEBI:49883"/>
    </ligand>
</feature>
<feature type="binding site" evidence="5">
    <location>
        <position position="218"/>
    </location>
    <ligand>
        <name>[4Fe-4S] cluster</name>
        <dbReference type="ChEBI" id="CHEBI:49883"/>
    </ligand>
</feature>
<dbReference type="EMBL" id="CP115149">
    <property type="protein sequence ID" value="WBL35322.1"/>
    <property type="molecule type" value="Genomic_DNA"/>
</dbReference>
<dbReference type="PANTHER" id="PTHR30426">
    <property type="entry name" value="4-HYDROXY-3-METHYLBUT-2-ENYL DIPHOSPHATE REDUCTASE"/>
    <property type="match status" value="1"/>
</dbReference>
<feature type="binding site" evidence="5">
    <location>
        <position position="85"/>
    </location>
    <ligand>
        <name>(2E)-4-hydroxy-3-methylbut-2-enyl diphosphate</name>
        <dbReference type="ChEBI" id="CHEBI:128753"/>
    </ligand>
</feature>
<feature type="binding site" evidence="5">
    <location>
        <position position="246"/>
    </location>
    <ligand>
        <name>(2E)-4-hydroxy-3-methylbut-2-enyl diphosphate</name>
        <dbReference type="ChEBI" id="CHEBI:128753"/>
    </ligand>
</feature>
<dbReference type="PANTHER" id="PTHR30426:SF0">
    <property type="entry name" value="4-HYDROXY-3-METHYLBUT-2-ENYL DIPHOSPHATE REDUCTASE"/>
    <property type="match status" value="1"/>
</dbReference>
<evidence type="ECO:0000256" key="4">
    <source>
        <dbReference type="ARBA" id="ARBA00023014"/>
    </source>
</evidence>
<keyword evidence="5 6" id="KW-0560">Oxidoreductase</keyword>
<comment type="pathway">
    <text evidence="5">Isoprenoid biosynthesis; dimethylallyl diphosphate biosynthesis; dimethylallyl diphosphate from (2E)-4-hydroxy-3-methylbutenyl diphosphate: step 1/1.</text>
</comment>
<evidence type="ECO:0000313" key="7">
    <source>
        <dbReference type="Proteomes" id="UP001212803"/>
    </source>
</evidence>
<keyword evidence="2 5" id="KW-0479">Metal-binding</keyword>
<name>A0ABY7M596_9CHLR</name>
<evidence type="ECO:0000256" key="5">
    <source>
        <dbReference type="HAMAP-Rule" id="MF_00191"/>
    </source>
</evidence>
<comment type="cofactor">
    <cofactor evidence="5">
        <name>[4Fe-4S] cluster</name>
        <dbReference type="ChEBI" id="CHEBI:49883"/>
    </cofactor>
    <text evidence="5">Binds 1 [4Fe-4S] cluster per subunit.</text>
</comment>
<feature type="binding site" evidence="5">
    <location>
        <position position="13"/>
    </location>
    <ligand>
        <name>[4Fe-4S] cluster</name>
        <dbReference type="ChEBI" id="CHEBI:49883"/>
    </ligand>
</feature>
<evidence type="ECO:0000313" key="6">
    <source>
        <dbReference type="EMBL" id="WBL35322.1"/>
    </source>
</evidence>
<evidence type="ECO:0000256" key="3">
    <source>
        <dbReference type="ARBA" id="ARBA00023004"/>
    </source>
</evidence>
<comment type="catalytic activity">
    <reaction evidence="5">
        <text>dimethylallyl diphosphate + 2 oxidized [2Fe-2S]-[ferredoxin] + H2O = (2E)-4-hydroxy-3-methylbut-2-enyl diphosphate + 2 reduced [2Fe-2S]-[ferredoxin] + 2 H(+)</text>
        <dbReference type="Rhea" id="RHEA:24825"/>
        <dbReference type="Rhea" id="RHEA-COMP:10000"/>
        <dbReference type="Rhea" id="RHEA-COMP:10001"/>
        <dbReference type="ChEBI" id="CHEBI:15377"/>
        <dbReference type="ChEBI" id="CHEBI:15378"/>
        <dbReference type="ChEBI" id="CHEBI:33737"/>
        <dbReference type="ChEBI" id="CHEBI:33738"/>
        <dbReference type="ChEBI" id="CHEBI:57623"/>
        <dbReference type="ChEBI" id="CHEBI:128753"/>
        <dbReference type="EC" id="1.17.7.4"/>
    </reaction>
</comment>
<organism evidence="6 7">
    <name type="scientific">Tepidiforma flava</name>
    <dbReference type="NCBI Taxonomy" id="3004094"/>
    <lineage>
        <taxon>Bacteria</taxon>
        <taxon>Bacillati</taxon>
        <taxon>Chloroflexota</taxon>
        <taxon>Tepidiformia</taxon>
        <taxon>Tepidiformales</taxon>
        <taxon>Tepidiformaceae</taxon>
        <taxon>Tepidiforma</taxon>
    </lineage>
</organism>
<keyword evidence="1 5" id="KW-0004">4Fe-4S</keyword>
<feature type="active site" description="Proton donor" evidence="5">
    <location>
        <position position="137"/>
    </location>
</feature>
<dbReference type="HAMAP" id="MF_00191">
    <property type="entry name" value="IspH"/>
    <property type="match status" value="1"/>
</dbReference>
<feature type="binding site" evidence="5">
    <location>
        <position position="248"/>
    </location>
    <ligand>
        <name>(2E)-4-hydroxy-3-methylbut-2-enyl diphosphate</name>
        <dbReference type="ChEBI" id="CHEBI:128753"/>
    </ligand>
</feature>
<feature type="binding site" evidence="5">
    <location>
        <position position="41"/>
    </location>
    <ligand>
        <name>isopentenyl diphosphate</name>
        <dbReference type="ChEBI" id="CHEBI:128769"/>
    </ligand>
</feature>
<accession>A0ABY7M596</accession>
<sequence>MVQIIRASDMGFCMGVRRAVQIMEAEASPERPVFSVGEIVHNPHVVRSLERSGVVQLPGPDEVDGDIGKATAERVKQGRVAITAHGVGERVVKELAASGLEIIDTTCPIVTRAQRYGQKFAREGWHVLIFGDPGHKEVRGILGWTNGPDGSPNATVVPQSDLASLRKVVEEFPGGFPNKIGVMAQTTHKMEDFAQFVANLMLLRRDYNFELHVVNTLCHATTGQQEAAAALAKQVDVMIVVGGKKSANTRHLREVAEEQGTRAYHIEGPEELEAGWFAGVERVGLTAGASTPDFSVDAVEARIRELAGAADAGG</sequence>
<comment type="catalytic activity">
    <reaction evidence="5">
        <text>isopentenyl diphosphate + 2 oxidized [2Fe-2S]-[ferredoxin] + H2O = (2E)-4-hydroxy-3-methylbut-2-enyl diphosphate + 2 reduced [2Fe-2S]-[ferredoxin] + 2 H(+)</text>
        <dbReference type="Rhea" id="RHEA:24488"/>
        <dbReference type="Rhea" id="RHEA-COMP:10000"/>
        <dbReference type="Rhea" id="RHEA-COMP:10001"/>
        <dbReference type="ChEBI" id="CHEBI:15377"/>
        <dbReference type="ChEBI" id="CHEBI:15378"/>
        <dbReference type="ChEBI" id="CHEBI:33737"/>
        <dbReference type="ChEBI" id="CHEBI:33738"/>
        <dbReference type="ChEBI" id="CHEBI:128753"/>
        <dbReference type="ChEBI" id="CHEBI:128769"/>
        <dbReference type="EC" id="1.17.7.4"/>
    </reaction>
</comment>
<dbReference type="Proteomes" id="UP001212803">
    <property type="component" value="Chromosome"/>
</dbReference>